<proteinExistence type="evidence at transcript level"/>
<dbReference type="InterPro" id="IPR011009">
    <property type="entry name" value="Kinase-like_dom_sf"/>
</dbReference>
<evidence type="ECO:0000313" key="2">
    <source>
        <dbReference type="EMBL" id="AVM18990.1"/>
    </source>
</evidence>
<dbReference type="Gene3D" id="1.10.510.10">
    <property type="entry name" value="Transferase(Phosphotransferase) domain 1"/>
    <property type="match status" value="1"/>
</dbReference>
<dbReference type="AlphaFoldDB" id="A0A2P1ERR9"/>
<organism evidence="2">
    <name type="scientific">Schmidtea mediterranea</name>
    <name type="common">Freshwater planarian flatworm</name>
    <dbReference type="NCBI Taxonomy" id="79327"/>
    <lineage>
        <taxon>Eukaryota</taxon>
        <taxon>Metazoa</taxon>
        <taxon>Spiralia</taxon>
        <taxon>Lophotrochozoa</taxon>
        <taxon>Platyhelminthes</taxon>
        <taxon>Rhabditophora</taxon>
        <taxon>Seriata</taxon>
        <taxon>Tricladida</taxon>
        <taxon>Continenticola</taxon>
        <taxon>Geoplanoidea</taxon>
        <taxon>Dugesiidae</taxon>
        <taxon>Schmidtea</taxon>
    </lineage>
</organism>
<dbReference type="GO" id="GO:0005634">
    <property type="term" value="C:nucleus"/>
    <property type="evidence" value="ECO:0007669"/>
    <property type="project" value="TreeGrafter"/>
</dbReference>
<name>A0A2P1ERR9_SCHMD</name>
<reference evidence="2" key="1">
    <citation type="submission" date="2017-03" db="EMBL/GenBank/DDBJ databases">
        <title>MLL3/4 prevents stem cell hyperplasia and controls differentiation programs in a planarian cancer stem cell model.</title>
        <authorList>
            <person name="Mihaylova Y."/>
            <person name="Kao D."/>
            <person name="Hughes S."/>
            <person name="Lai A."/>
            <person name="Kosaka N."/>
            <person name="Abnave P."/>
            <person name="Aboobaker A."/>
        </authorList>
    </citation>
    <scope>NUCLEOTIDE SEQUENCE</scope>
</reference>
<dbReference type="GO" id="GO:0005737">
    <property type="term" value="C:cytoplasm"/>
    <property type="evidence" value="ECO:0007669"/>
    <property type="project" value="TreeGrafter"/>
</dbReference>
<dbReference type="EMBL" id="KY849970">
    <property type="protein sequence ID" value="AVM18990.1"/>
    <property type="molecule type" value="mRNA"/>
</dbReference>
<dbReference type="OrthoDB" id="9984829at2759"/>
<dbReference type="PANTHER" id="PTHR44167">
    <property type="entry name" value="OVARIAN-SPECIFIC SERINE/THREONINE-PROTEIN KINASE LOK-RELATED"/>
    <property type="match status" value="1"/>
</dbReference>
<sequence>MKKTNSNFYIPKELFFLEELSQYEYVPKLIEYIDENNWSTVAMEYIGGDWMDLSYYLVEFEGEKLVKTIMRNLISIVYKMSDIGYYHRDIKPENIMVNQRTLEIKLIDLEDMLYDENEIPKCISELGTLGFQSPETYGKVPYNLKQSLVFNIGCLAYFCIEYEYAFDTKIETQKCLLPEMKVSSKLARSFITECIKLDPNERIEFDDLLFHDWLENENNVDKNNINSYNPMAIAESLREMFNKIIL</sequence>
<dbReference type="GO" id="GO:0005524">
    <property type="term" value="F:ATP binding"/>
    <property type="evidence" value="ECO:0007669"/>
    <property type="project" value="InterPro"/>
</dbReference>
<dbReference type="InterPro" id="IPR000719">
    <property type="entry name" value="Prot_kinase_dom"/>
</dbReference>
<dbReference type="SUPFAM" id="SSF56112">
    <property type="entry name" value="Protein kinase-like (PK-like)"/>
    <property type="match status" value="1"/>
</dbReference>
<evidence type="ECO:0000259" key="1">
    <source>
        <dbReference type="PROSITE" id="PS50011"/>
    </source>
</evidence>
<feature type="domain" description="Protein kinase" evidence="1">
    <location>
        <begin position="1"/>
        <end position="214"/>
    </location>
</feature>
<dbReference type="PANTHER" id="PTHR44167:SF24">
    <property type="entry name" value="SERINE_THREONINE-PROTEIN KINASE CHK2"/>
    <property type="match status" value="1"/>
</dbReference>
<dbReference type="PROSITE" id="PS50011">
    <property type="entry name" value="PROTEIN_KINASE_DOM"/>
    <property type="match status" value="1"/>
</dbReference>
<accession>A0A2P1ERR9</accession>
<dbReference type="GO" id="GO:0044773">
    <property type="term" value="P:mitotic DNA damage checkpoint signaling"/>
    <property type="evidence" value="ECO:0007669"/>
    <property type="project" value="TreeGrafter"/>
</dbReference>
<dbReference type="PROSITE" id="PS00108">
    <property type="entry name" value="PROTEIN_KINASE_ST"/>
    <property type="match status" value="1"/>
</dbReference>
<dbReference type="SMART" id="SM00220">
    <property type="entry name" value="S_TKc"/>
    <property type="match status" value="1"/>
</dbReference>
<dbReference type="Pfam" id="PF00069">
    <property type="entry name" value="Pkinase"/>
    <property type="match status" value="1"/>
</dbReference>
<protein>
    <submittedName>
        <fullName evidence="2">PIM-1-like protein</fullName>
    </submittedName>
</protein>
<dbReference type="InterPro" id="IPR008271">
    <property type="entry name" value="Ser/Thr_kinase_AS"/>
</dbReference>
<dbReference type="GO" id="GO:0004674">
    <property type="term" value="F:protein serine/threonine kinase activity"/>
    <property type="evidence" value="ECO:0007669"/>
    <property type="project" value="TreeGrafter"/>
</dbReference>